<evidence type="ECO:0000313" key="2">
    <source>
        <dbReference type="Proteomes" id="UP000054561"/>
    </source>
</evidence>
<accession>A0A0D9QEC0</accession>
<evidence type="ECO:0000313" key="1">
    <source>
        <dbReference type="EMBL" id="KJP85405.1"/>
    </source>
</evidence>
<protein>
    <submittedName>
        <fullName evidence="1">Uncharacterized protein</fullName>
    </submittedName>
</protein>
<dbReference type="AlphaFoldDB" id="A0A0D9QEC0"/>
<dbReference type="RefSeq" id="XP_012337971.1">
    <property type="nucleotide sequence ID" value="XM_012482548.1"/>
</dbReference>
<name>A0A0D9QEC0_PLAFR</name>
<dbReference type="GeneID" id="24270258"/>
<dbReference type="EMBL" id="KQ001727">
    <property type="protein sequence ID" value="KJP85405.1"/>
    <property type="molecule type" value="Genomic_DNA"/>
</dbReference>
<organism evidence="1 2">
    <name type="scientific">Plasmodium fragile</name>
    <dbReference type="NCBI Taxonomy" id="5857"/>
    <lineage>
        <taxon>Eukaryota</taxon>
        <taxon>Sar</taxon>
        <taxon>Alveolata</taxon>
        <taxon>Apicomplexa</taxon>
        <taxon>Aconoidasida</taxon>
        <taxon>Haemosporida</taxon>
        <taxon>Plasmodiidae</taxon>
        <taxon>Plasmodium</taxon>
        <taxon>Plasmodium (Plasmodium)</taxon>
    </lineage>
</organism>
<sequence length="103" mass="12381">MKNIYIHTWERKRLTPSFVRTDNEKGLHSAFNLSRTFLVDMKHTIKCSLIFLSKEFSRNQFSLLLNAHKNTNKQAYDKNDHVALIMYREELPWFIILNVYFIS</sequence>
<proteinExistence type="predicted"/>
<gene>
    <name evidence="1" type="ORF">AK88_04944</name>
</gene>
<dbReference type="VEuPathDB" id="PlasmoDB:AK88_04944"/>
<reference evidence="1 2" key="1">
    <citation type="submission" date="2014-03" db="EMBL/GenBank/DDBJ databases">
        <title>The Genome Sequence of Plasmodium fragile nilgiri.</title>
        <authorList>
            <consortium name="The Broad Institute Genomics Platform"/>
            <consortium name="The Broad Institute Genome Sequencing Center for Infectious Disease"/>
            <person name="Neafsey D."/>
            <person name="Duraisingh M."/>
            <person name="Young S.K."/>
            <person name="Zeng Q."/>
            <person name="Gargeya S."/>
            <person name="Abouelleil A."/>
            <person name="Alvarado L."/>
            <person name="Chapman S.B."/>
            <person name="Gainer-Dewar J."/>
            <person name="Goldberg J."/>
            <person name="Griggs A."/>
            <person name="Gujja S."/>
            <person name="Hansen M."/>
            <person name="Howarth C."/>
            <person name="Imamovic A."/>
            <person name="Larimer J."/>
            <person name="Pearson M."/>
            <person name="Poon T.W."/>
            <person name="Priest M."/>
            <person name="Roberts A."/>
            <person name="Saif S."/>
            <person name="Shea T."/>
            <person name="Sykes S."/>
            <person name="Wortman J."/>
            <person name="Nusbaum C."/>
            <person name="Birren B."/>
        </authorList>
    </citation>
    <scope>NUCLEOTIDE SEQUENCE [LARGE SCALE GENOMIC DNA]</scope>
    <source>
        <strain evidence="2">nilgiri</strain>
    </source>
</reference>
<dbReference type="Proteomes" id="UP000054561">
    <property type="component" value="Unassembled WGS sequence"/>
</dbReference>
<keyword evidence="2" id="KW-1185">Reference proteome</keyword>